<dbReference type="Proteomes" id="UP000011666">
    <property type="component" value="Unassembled WGS sequence"/>
</dbReference>
<feature type="compositionally biased region" description="Low complexity" evidence="2">
    <location>
        <begin position="268"/>
        <end position="280"/>
    </location>
</feature>
<dbReference type="InterPro" id="IPR038332">
    <property type="entry name" value="PPE_sf"/>
</dbReference>
<feature type="domain" description="PPE" evidence="3">
    <location>
        <begin position="10"/>
        <end position="171"/>
    </location>
</feature>
<evidence type="ECO:0000313" key="4">
    <source>
        <dbReference type="EMBL" id="GAC69338.1"/>
    </source>
</evidence>
<dbReference type="InterPro" id="IPR000030">
    <property type="entry name" value="PPE_dom"/>
</dbReference>
<dbReference type="Gene3D" id="1.20.1260.20">
    <property type="entry name" value="PPE superfamily"/>
    <property type="match status" value="1"/>
</dbReference>
<comment type="caution">
    <text evidence="4">The sequence shown here is derived from an EMBL/GenBank/DDBJ whole genome shotgun (WGS) entry which is preliminary data.</text>
</comment>
<organism evidence="4 5">
    <name type="scientific">Gordonia soli NBRC 108243</name>
    <dbReference type="NCBI Taxonomy" id="1223545"/>
    <lineage>
        <taxon>Bacteria</taxon>
        <taxon>Bacillati</taxon>
        <taxon>Actinomycetota</taxon>
        <taxon>Actinomycetes</taxon>
        <taxon>Mycobacteriales</taxon>
        <taxon>Gordoniaceae</taxon>
        <taxon>Gordonia</taxon>
    </lineage>
</organism>
<dbReference type="STRING" id="1223545.GS4_23_01350"/>
<name>M0QLA6_9ACTN</name>
<proteinExistence type="inferred from homology"/>
<evidence type="ECO:0000256" key="1">
    <source>
        <dbReference type="ARBA" id="ARBA00010652"/>
    </source>
</evidence>
<dbReference type="EMBL" id="BANX01000023">
    <property type="protein sequence ID" value="GAC69338.1"/>
    <property type="molecule type" value="Genomic_DNA"/>
</dbReference>
<gene>
    <name evidence="4" type="ORF">GS4_23_01350</name>
</gene>
<dbReference type="SUPFAM" id="SSF140459">
    <property type="entry name" value="PE/PPE dimer-like"/>
    <property type="match status" value="1"/>
</dbReference>
<evidence type="ECO:0000259" key="3">
    <source>
        <dbReference type="Pfam" id="PF00823"/>
    </source>
</evidence>
<dbReference type="Pfam" id="PF00823">
    <property type="entry name" value="PPE"/>
    <property type="match status" value="1"/>
</dbReference>
<dbReference type="eggNOG" id="COG5651">
    <property type="taxonomic scope" value="Bacteria"/>
</dbReference>
<comment type="similarity">
    <text evidence="1">Belongs to the mycobacterial PPE family.</text>
</comment>
<feature type="region of interest" description="Disordered" evidence="2">
    <location>
        <begin position="252"/>
        <end position="302"/>
    </location>
</feature>
<sequence>MIVGFTGVIWEARTAERLAHDLHDGRGPVQLAESGLAWGTVAAEIAEVGVEYGKILAGLGVHWDSPTYNHAFEKLTQLVPWFADAAGHAVQTAARAEQQAAATTVALTAMPNPIEIQATKDVSEALSKVHIAAGSPLVAAAANTERAQQDQMQRASRVMESYERATTPVSTPWKHAAPPKIVSPAALRAEEAAAKEAAEKAAAKPGGSTGASAGMVPMTGLGGFGGAVAPREKSKYATTGLAGVSQQPSVVSNGVVEPTRPSTTIPMAPAAGAAGAAAGAHGDDEAPRRRTEPTASGASASDVNLPAGWVEAGQQDSEVTWADVAGRYGSTPGEPAMLAGEGVLNLDADRVVPAVLGAPDRDGGS</sequence>
<dbReference type="OrthoDB" id="4760568at2"/>
<evidence type="ECO:0000256" key="2">
    <source>
        <dbReference type="SAM" id="MobiDB-lite"/>
    </source>
</evidence>
<reference evidence="4 5" key="1">
    <citation type="submission" date="2013-01" db="EMBL/GenBank/DDBJ databases">
        <title>Whole genome shotgun sequence of Gordonia soli NBRC 108243.</title>
        <authorList>
            <person name="Isaki-Nakamura S."/>
            <person name="Hosoyama A."/>
            <person name="Tsuchikane K."/>
            <person name="Ando Y."/>
            <person name="Baba S."/>
            <person name="Ohji S."/>
            <person name="Hamada M."/>
            <person name="Tamura T."/>
            <person name="Yamazoe A."/>
            <person name="Yamazaki S."/>
            <person name="Fujita N."/>
        </authorList>
    </citation>
    <scope>NUCLEOTIDE SEQUENCE [LARGE SCALE GENOMIC DNA]</scope>
    <source>
        <strain evidence="4 5">NBRC 108243</strain>
    </source>
</reference>
<dbReference type="RefSeq" id="WP_007622305.1">
    <property type="nucleotide sequence ID" value="NZ_BANX01000023.1"/>
</dbReference>
<accession>M0QLA6</accession>
<protein>
    <recommendedName>
        <fullName evidence="3">PPE domain-containing protein</fullName>
    </recommendedName>
</protein>
<feature type="compositionally biased region" description="Basic and acidic residues" evidence="2">
    <location>
        <begin position="281"/>
        <end position="292"/>
    </location>
</feature>
<keyword evidence="5" id="KW-1185">Reference proteome</keyword>
<feature type="compositionally biased region" description="Polar residues" evidence="2">
    <location>
        <begin position="293"/>
        <end position="302"/>
    </location>
</feature>
<dbReference type="AlphaFoldDB" id="M0QLA6"/>
<evidence type="ECO:0000313" key="5">
    <source>
        <dbReference type="Proteomes" id="UP000011666"/>
    </source>
</evidence>